<dbReference type="EMBL" id="KQ086180">
    <property type="protein sequence ID" value="KLO06804.1"/>
    <property type="molecule type" value="Genomic_DNA"/>
</dbReference>
<evidence type="ECO:0000256" key="1">
    <source>
        <dbReference type="SAM" id="MobiDB-lite"/>
    </source>
</evidence>
<gene>
    <name evidence="2" type="ORF">SCHPADRAFT_910046</name>
</gene>
<dbReference type="InParanoid" id="A0A0H2R4N3"/>
<evidence type="ECO:0000313" key="2">
    <source>
        <dbReference type="EMBL" id="KLO06804.1"/>
    </source>
</evidence>
<evidence type="ECO:0008006" key="4">
    <source>
        <dbReference type="Google" id="ProtNLM"/>
    </source>
</evidence>
<protein>
    <recommendedName>
        <fullName evidence="4">F-box domain-containing protein</fullName>
    </recommendedName>
</protein>
<organism evidence="2 3">
    <name type="scientific">Schizopora paradoxa</name>
    <dbReference type="NCBI Taxonomy" id="27342"/>
    <lineage>
        <taxon>Eukaryota</taxon>
        <taxon>Fungi</taxon>
        <taxon>Dikarya</taxon>
        <taxon>Basidiomycota</taxon>
        <taxon>Agaricomycotina</taxon>
        <taxon>Agaricomycetes</taxon>
        <taxon>Hymenochaetales</taxon>
        <taxon>Schizoporaceae</taxon>
        <taxon>Schizopora</taxon>
    </lineage>
</organism>
<dbReference type="AlphaFoldDB" id="A0A0H2R4N3"/>
<proteinExistence type="predicted"/>
<keyword evidence="3" id="KW-1185">Reference proteome</keyword>
<accession>A0A0H2R4N3</accession>
<dbReference type="Proteomes" id="UP000053477">
    <property type="component" value="Unassembled WGS sequence"/>
</dbReference>
<reference evidence="2 3" key="1">
    <citation type="submission" date="2015-04" db="EMBL/GenBank/DDBJ databases">
        <title>Complete genome sequence of Schizopora paradoxa KUC8140, a cosmopolitan wood degrader in East Asia.</title>
        <authorList>
            <consortium name="DOE Joint Genome Institute"/>
            <person name="Min B."/>
            <person name="Park H."/>
            <person name="Jang Y."/>
            <person name="Kim J.-J."/>
            <person name="Kim K.H."/>
            <person name="Pangilinan J."/>
            <person name="Lipzen A."/>
            <person name="Riley R."/>
            <person name="Grigoriev I.V."/>
            <person name="Spatafora J.W."/>
            <person name="Choi I.-G."/>
        </authorList>
    </citation>
    <scope>NUCLEOTIDE SEQUENCE [LARGE SCALE GENOMIC DNA]</scope>
    <source>
        <strain evidence="2 3">KUC8140</strain>
    </source>
</reference>
<sequence length="570" mass="65965">MAQTTQKFSIQSFPNELLSKIFIEAAAEDPEISCLSRQLVPKKHDSGFIFVRSARWLRSTTNIALSHVSHTFRIIAIDTPELWANVSNLQRKEELEVYLRRSKQAGLGIHLLIDDPKFKFKDHDANLRGVAVPQDFMNAIIPHAHRWVGFEFKTGKWINFFMQSVPKDMSAICKGLELPRLRSLSLSYPSPRYFGAEGLGLTELDQSEMGLTKDFRFYETWNTPNLKHLSTTWHIPKATPSTRSLQSISINLGSTTYYHVWDDRPLMTLLPLFVQLRRLSLRVGETAWDKVCETRPRLELPSLDVFVLHTQTMDYFRTELQCLIMPNVKSMQIECRPIDTGFNDEEEEDEDDRFIIYNWILRLFNEENGFQNLECLRLTFQKVGEYGDQISAKHTSIQHIFSAIFMRFPNLHHLYFEAPFTNMRNRPSRKAKKRSSNKKDEEPRSLLHVRAPLLRTLTFQNCPSLCAEDINDVVQGLKDGMDFERLVVNWCTSAKKYLVEGVISKDKLFWKDSAPDVDILEKEAPSQVNQLEDEDSDPDDRFHSEDYYDSDNVSSAADLSDFDVSVSDII</sequence>
<dbReference type="SUPFAM" id="SSF52047">
    <property type="entry name" value="RNI-like"/>
    <property type="match status" value="1"/>
</dbReference>
<feature type="region of interest" description="Disordered" evidence="1">
    <location>
        <begin position="525"/>
        <end position="553"/>
    </location>
</feature>
<name>A0A0H2R4N3_9AGAM</name>
<dbReference type="OrthoDB" id="2754196at2759"/>
<evidence type="ECO:0000313" key="3">
    <source>
        <dbReference type="Proteomes" id="UP000053477"/>
    </source>
</evidence>